<comment type="similarity">
    <text evidence="1">Belongs to the CutA family.</text>
</comment>
<dbReference type="EMBL" id="FOIA01000018">
    <property type="protein sequence ID" value="SET26723.1"/>
    <property type="molecule type" value="Genomic_DNA"/>
</dbReference>
<name>A0A1I0D537_9PROT</name>
<proteinExistence type="inferred from homology"/>
<accession>A0A1I0D537</accession>
<sequence length="105" mass="11913">MTEAILVITNFPNKESALVFAQALIDRKLAACVNVMSACTSVYRWQDSIDTAEEIPVFIKTRSARYQSVEELILSMHPYELPEVITVPISDGHPAYLRWIIEETI</sequence>
<dbReference type="AlphaFoldDB" id="A0A1I0D537"/>
<dbReference type="Pfam" id="PF03091">
    <property type="entry name" value="CutA1"/>
    <property type="match status" value="1"/>
</dbReference>
<dbReference type="InterPro" id="IPR004323">
    <property type="entry name" value="Ion_tolerance_CutA"/>
</dbReference>
<organism evidence="2 3">
    <name type="scientific">Nitrosomonas marina</name>
    <dbReference type="NCBI Taxonomy" id="917"/>
    <lineage>
        <taxon>Bacteria</taxon>
        <taxon>Pseudomonadati</taxon>
        <taxon>Pseudomonadota</taxon>
        <taxon>Betaproteobacteria</taxon>
        <taxon>Nitrosomonadales</taxon>
        <taxon>Nitrosomonadaceae</taxon>
        <taxon>Nitrosomonas</taxon>
    </lineage>
</organism>
<dbReference type="OrthoDB" id="37622at2"/>
<dbReference type="Gene3D" id="3.30.70.120">
    <property type="match status" value="1"/>
</dbReference>
<dbReference type="PANTHER" id="PTHR23419">
    <property type="entry name" value="DIVALENT CATION TOLERANCE CUTA-RELATED"/>
    <property type="match status" value="1"/>
</dbReference>
<dbReference type="GO" id="GO:0010038">
    <property type="term" value="P:response to metal ion"/>
    <property type="evidence" value="ECO:0007669"/>
    <property type="project" value="InterPro"/>
</dbReference>
<dbReference type="SUPFAM" id="SSF54913">
    <property type="entry name" value="GlnB-like"/>
    <property type="match status" value="1"/>
</dbReference>
<evidence type="ECO:0000313" key="3">
    <source>
        <dbReference type="Proteomes" id="UP000199345"/>
    </source>
</evidence>
<protein>
    <submittedName>
        <fullName evidence="2">Divalent cation tolerance protein</fullName>
    </submittedName>
</protein>
<keyword evidence="3" id="KW-1185">Reference proteome</keyword>
<dbReference type="Proteomes" id="UP000199345">
    <property type="component" value="Unassembled WGS sequence"/>
</dbReference>
<dbReference type="InterPro" id="IPR011322">
    <property type="entry name" value="N-reg_PII-like_a/b"/>
</dbReference>
<dbReference type="RefSeq" id="WP_090658895.1">
    <property type="nucleotide sequence ID" value="NZ_FOIA01000018.1"/>
</dbReference>
<evidence type="ECO:0000313" key="2">
    <source>
        <dbReference type="EMBL" id="SET26723.1"/>
    </source>
</evidence>
<reference evidence="3" key="1">
    <citation type="submission" date="2016-10" db="EMBL/GenBank/DDBJ databases">
        <authorList>
            <person name="Varghese N."/>
            <person name="Submissions S."/>
        </authorList>
    </citation>
    <scope>NUCLEOTIDE SEQUENCE [LARGE SCALE GENOMIC DNA]</scope>
    <source>
        <strain evidence="3">Nm71</strain>
    </source>
</reference>
<dbReference type="GO" id="GO:0005507">
    <property type="term" value="F:copper ion binding"/>
    <property type="evidence" value="ECO:0007669"/>
    <property type="project" value="TreeGrafter"/>
</dbReference>
<gene>
    <name evidence="2" type="ORF">SAMN05216326_11814</name>
</gene>
<dbReference type="InterPro" id="IPR015867">
    <property type="entry name" value="N-reg_PII/ATP_PRibTrfase_C"/>
</dbReference>
<dbReference type="PANTHER" id="PTHR23419:SF8">
    <property type="entry name" value="FI09726P"/>
    <property type="match status" value="1"/>
</dbReference>
<evidence type="ECO:0000256" key="1">
    <source>
        <dbReference type="ARBA" id="ARBA00010169"/>
    </source>
</evidence>